<evidence type="ECO:0000313" key="2">
    <source>
        <dbReference type="EMBL" id="QSZ33000.1"/>
    </source>
</evidence>
<evidence type="ECO:0008006" key="4">
    <source>
        <dbReference type="Google" id="ProtNLM"/>
    </source>
</evidence>
<evidence type="ECO:0000256" key="1">
    <source>
        <dbReference type="SAM" id="SignalP"/>
    </source>
</evidence>
<feature type="chain" id="PRO_5032362241" description="Secreted protein" evidence="1">
    <location>
        <begin position="21"/>
        <end position="120"/>
    </location>
</feature>
<name>A0A8A3PD34_9HELO</name>
<reference evidence="2" key="1">
    <citation type="submission" date="2020-10" db="EMBL/GenBank/DDBJ databases">
        <title>Genome Sequence of Monilinia vaccinii-corymbosi Sheds Light on Mummy Berry Disease Infection of Blueberry and Mating Type.</title>
        <authorList>
            <person name="Yow A.G."/>
            <person name="Zhang Y."/>
            <person name="Bansal K."/>
            <person name="Eacker S.M."/>
            <person name="Sullivan S."/>
            <person name="Liachko I."/>
            <person name="Cubeta M.A."/>
            <person name="Rollins J.A."/>
            <person name="Ashrafi H."/>
        </authorList>
    </citation>
    <scope>NUCLEOTIDE SEQUENCE</scope>
    <source>
        <strain evidence="2">RL-1</strain>
    </source>
</reference>
<sequence>MKLFDLSILAILSYTTTVQCGCFDETSPLGNPSLAVPAIPNLCKNMVGVYAPKAPIYSCHYMGQIPYEVWVASLAPNNITLTMNQCVQYLKPALECQRGGEFTYNGLWRIGASINISPCG</sequence>
<feature type="signal peptide" evidence="1">
    <location>
        <begin position="1"/>
        <end position="20"/>
    </location>
</feature>
<keyword evidence="1" id="KW-0732">Signal</keyword>
<gene>
    <name evidence="2" type="ORF">DSL72_002585</name>
</gene>
<dbReference type="AlphaFoldDB" id="A0A8A3PD34"/>
<protein>
    <recommendedName>
        <fullName evidence="4">Secreted protein</fullName>
    </recommendedName>
</protein>
<accession>A0A8A3PD34</accession>
<evidence type="ECO:0000313" key="3">
    <source>
        <dbReference type="Proteomes" id="UP000672032"/>
    </source>
</evidence>
<dbReference type="Proteomes" id="UP000672032">
    <property type="component" value="Chromosome 3"/>
</dbReference>
<proteinExistence type="predicted"/>
<keyword evidence="3" id="KW-1185">Reference proteome</keyword>
<organism evidence="2 3">
    <name type="scientific">Monilinia vaccinii-corymbosi</name>
    <dbReference type="NCBI Taxonomy" id="61207"/>
    <lineage>
        <taxon>Eukaryota</taxon>
        <taxon>Fungi</taxon>
        <taxon>Dikarya</taxon>
        <taxon>Ascomycota</taxon>
        <taxon>Pezizomycotina</taxon>
        <taxon>Leotiomycetes</taxon>
        <taxon>Helotiales</taxon>
        <taxon>Sclerotiniaceae</taxon>
        <taxon>Monilinia</taxon>
    </lineage>
</organism>
<dbReference type="EMBL" id="CP063407">
    <property type="protein sequence ID" value="QSZ33000.1"/>
    <property type="molecule type" value="Genomic_DNA"/>
</dbReference>